<reference evidence="1 2" key="1">
    <citation type="submission" date="2022-05" db="EMBL/GenBank/DDBJ databases">
        <authorList>
            <consortium name="Genoscope - CEA"/>
            <person name="William W."/>
        </authorList>
    </citation>
    <scope>NUCLEOTIDE SEQUENCE [LARGE SCALE GENOMIC DNA]</scope>
</reference>
<dbReference type="EMBL" id="CALNXK010000037">
    <property type="protein sequence ID" value="CAH3122434.1"/>
    <property type="molecule type" value="Genomic_DNA"/>
</dbReference>
<name>A0ABN8NUA5_9CNID</name>
<protein>
    <submittedName>
        <fullName evidence="1">Uncharacterized protein</fullName>
    </submittedName>
</protein>
<keyword evidence="2" id="KW-1185">Reference proteome</keyword>
<accession>A0ABN8NUA5</accession>
<organism evidence="1 2">
    <name type="scientific">Porites lobata</name>
    <dbReference type="NCBI Taxonomy" id="104759"/>
    <lineage>
        <taxon>Eukaryota</taxon>
        <taxon>Metazoa</taxon>
        <taxon>Cnidaria</taxon>
        <taxon>Anthozoa</taxon>
        <taxon>Hexacorallia</taxon>
        <taxon>Scleractinia</taxon>
        <taxon>Fungiina</taxon>
        <taxon>Poritidae</taxon>
        <taxon>Porites</taxon>
    </lineage>
</organism>
<sequence length="132" mass="15531">MKNHATFIMNRARKEYYADFINENSTDQGRLFRATEKLLAPIDDLCFSEYNNNSLLDNDVGRFFFLKTDKIRKDHDATDIEPNELNRLLPVDPAVRTNYTASAYYAKKMSFSSYKGRLRKRAHSTPCLHRWL</sequence>
<proteinExistence type="predicted"/>
<dbReference type="Proteomes" id="UP001159405">
    <property type="component" value="Unassembled WGS sequence"/>
</dbReference>
<evidence type="ECO:0000313" key="1">
    <source>
        <dbReference type="EMBL" id="CAH3122434.1"/>
    </source>
</evidence>
<comment type="caution">
    <text evidence="1">The sequence shown here is derived from an EMBL/GenBank/DDBJ whole genome shotgun (WGS) entry which is preliminary data.</text>
</comment>
<gene>
    <name evidence="1" type="ORF">PLOB_00029386</name>
</gene>
<evidence type="ECO:0000313" key="2">
    <source>
        <dbReference type="Proteomes" id="UP001159405"/>
    </source>
</evidence>